<name>A0A397G1C6_ASPTH</name>
<dbReference type="SUPFAM" id="SSF56266">
    <property type="entry name" value="DmpA/ArgJ-like"/>
    <property type="match status" value="1"/>
</dbReference>
<dbReference type="AlphaFoldDB" id="A0A397G1C6"/>
<accession>A0A397G1C6</accession>
<dbReference type="GeneID" id="38122028"/>
<dbReference type="PANTHER" id="PTHR36512:SF3">
    <property type="entry name" value="BLR5678 PROTEIN"/>
    <property type="match status" value="1"/>
</dbReference>
<evidence type="ECO:0000256" key="1">
    <source>
        <dbReference type="ARBA" id="ARBA00007068"/>
    </source>
</evidence>
<sequence length="136" mass="14894">MVLAITEVRRSSPNCMYPCTLSAATTTNAINTGVTTILPRRDWFHSACYAGYFRFNGSGELMGSHWLDETGLPNSPIVLINSFAVGACCSGIYEYAVREYADKKTGLVNWFLLPVVGETCDSFLSDIRAMAVTSDM</sequence>
<dbReference type="Gene3D" id="3.60.70.12">
    <property type="entry name" value="L-amino peptidase D-ALA esterase/amidase"/>
    <property type="match status" value="1"/>
</dbReference>
<feature type="non-terminal residue" evidence="2">
    <location>
        <position position="136"/>
    </location>
</feature>
<dbReference type="RefSeq" id="XP_026609896.1">
    <property type="nucleotide sequence ID" value="XM_026753673.1"/>
</dbReference>
<protein>
    <submittedName>
        <fullName evidence="2">Uncharacterized protein</fullName>
    </submittedName>
</protein>
<gene>
    <name evidence="2" type="ORF">CDV56_100054</name>
</gene>
<dbReference type="InterPro" id="IPR016117">
    <property type="entry name" value="ArgJ-like_dom_sf"/>
</dbReference>
<comment type="caution">
    <text evidence="2">The sequence shown here is derived from an EMBL/GenBank/DDBJ whole genome shotgun (WGS) entry which is preliminary data.</text>
</comment>
<dbReference type="Proteomes" id="UP000215305">
    <property type="component" value="Unassembled WGS sequence"/>
</dbReference>
<reference evidence="2" key="1">
    <citation type="submission" date="2018-08" db="EMBL/GenBank/DDBJ databases">
        <title>Draft genome sequence of azole-resistant Aspergillus thermomutatus (Neosartorya pseudofischeri) strain HMR AF 39, isolated from a human nasal aspirate.</title>
        <authorList>
            <person name="Parent-Michaud M."/>
            <person name="Dufresne P.J."/>
            <person name="Fournier E."/>
            <person name="Martineau C."/>
            <person name="Moreira S."/>
            <person name="Perkins V."/>
            <person name="De Repentigny L."/>
            <person name="Dufresne S.F."/>
        </authorList>
    </citation>
    <scope>NUCLEOTIDE SEQUENCE [LARGE SCALE GENOMIC DNA]</scope>
    <source>
        <strain evidence="2">HMR AF 39</strain>
    </source>
</reference>
<organism evidence="2 3">
    <name type="scientific">Aspergillus thermomutatus</name>
    <name type="common">Neosartorya pseudofischeri</name>
    <dbReference type="NCBI Taxonomy" id="41047"/>
    <lineage>
        <taxon>Eukaryota</taxon>
        <taxon>Fungi</taxon>
        <taxon>Dikarya</taxon>
        <taxon>Ascomycota</taxon>
        <taxon>Pezizomycotina</taxon>
        <taxon>Eurotiomycetes</taxon>
        <taxon>Eurotiomycetidae</taxon>
        <taxon>Eurotiales</taxon>
        <taxon>Aspergillaceae</taxon>
        <taxon>Aspergillus</taxon>
        <taxon>Aspergillus subgen. Fumigati</taxon>
    </lineage>
</organism>
<dbReference type="OrthoDB" id="2107894at2759"/>
<keyword evidence="3" id="KW-1185">Reference proteome</keyword>
<evidence type="ECO:0000313" key="3">
    <source>
        <dbReference type="Proteomes" id="UP000215305"/>
    </source>
</evidence>
<dbReference type="PANTHER" id="PTHR36512">
    <property type="entry name" value="D-AMINOPEPTIDASE"/>
    <property type="match status" value="1"/>
</dbReference>
<dbReference type="InterPro" id="IPR005321">
    <property type="entry name" value="Peptidase_S58_DmpA"/>
</dbReference>
<dbReference type="Pfam" id="PF03576">
    <property type="entry name" value="Peptidase_S58"/>
    <property type="match status" value="1"/>
</dbReference>
<dbReference type="EMBL" id="NKHU02000395">
    <property type="protein sequence ID" value="RHZ43624.1"/>
    <property type="molecule type" value="Genomic_DNA"/>
</dbReference>
<evidence type="ECO:0000313" key="2">
    <source>
        <dbReference type="EMBL" id="RHZ43624.1"/>
    </source>
</evidence>
<proteinExistence type="inferred from homology"/>
<dbReference type="GO" id="GO:0004177">
    <property type="term" value="F:aminopeptidase activity"/>
    <property type="evidence" value="ECO:0007669"/>
    <property type="project" value="TreeGrafter"/>
</dbReference>
<comment type="similarity">
    <text evidence="1">Belongs to the peptidase S58 family.</text>
</comment>
<dbReference type="VEuPathDB" id="FungiDB:CDV56_100054"/>